<accession>A0A8J7TMK3</accession>
<feature type="compositionally biased region" description="Basic and acidic residues" evidence="1">
    <location>
        <begin position="176"/>
        <end position="210"/>
    </location>
</feature>
<protein>
    <recommendedName>
        <fullName evidence="2">DprA winged helix domain-containing protein</fullName>
    </recommendedName>
</protein>
<dbReference type="EMBL" id="JAFLCK010000016">
    <property type="protein sequence ID" value="MBN8661116.1"/>
    <property type="molecule type" value="Genomic_DNA"/>
</dbReference>
<dbReference type="Pfam" id="PF17782">
    <property type="entry name" value="WHD_DprA"/>
    <property type="match status" value="1"/>
</dbReference>
<dbReference type="Gene3D" id="1.10.10.10">
    <property type="entry name" value="Winged helix-like DNA-binding domain superfamily/Winged helix DNA-binding domain"/>
    <property type="match status" value="1"/>
</dbReference>
<name>A0A8J7TMK3_9BACT</name>
<comment type="caution">
    <text evidence="3">The sequence shown here is derived from an EMBL/GenBank/DDBJ whole genome shotgun (WGS) entry which is preliminary data.</text>
</comment>
<evidence type="ECO:0000256" key="1">
    <source>
        <dbReference type="SAM" id="MobiDB-lite"/>
    </source>
</evidence>
<evidence type="ECO:0000313" key="3">
    <source>
        <dbReference type="EMBL" id="MBN8661116.1"/>
    </source>
</evidence>
<gene>
    <name evidence="3" type="ORF">J0M35_12180</name>
</gene>
<feature type="domain" description="DprA winged helix" evidence="2">
    <location>
        <begin position="219"/>
        <end position="270"/>
    </location>
</feature>
<feature type="region of interest" description="Disordered" evidence="1">
    <location>
        <begin position="176"/>
        <end position="219"/>
    </location>
</feature>
<evidence type="ECO:0000259" key="2">
    <source>
        <dbReference type="Pfam" id="PF17782"/>
    </source>
</evidence>
<sequence>MKVAERTHKERLEEFTSSFYCQQRSKLLQEFNSAFPDEPSCWTFIFSEMRIAGHLRCSRCSSDETEVQSGRKLVCNSCRKKRQVTAGTIFHGVKKVRAWLFAIWIIENSFYVSSKWLGEAVGVAQSSALQIIKSTLLILEKERFESSAIALETFRFRLFFSKRSILTPALKKPADEVSDCEEKTNEPYPKENEQKKQRKTGKEGNPKGDLKGASIQRKTSTSEEYILKRLANGPMTLDEILGESKRNSKEILVAITDLEFDGLLEPLQGGKFQLPAARNSKLVKTEKENFNPKEFHRMNQQSGDDLNALEDIQDAAKIFMRITMDLAKGVSRKYLSLFISCANEIVLGAKRGSFLQRCLSSGYVGYKTLRNYVSPDLLEFAISRKCL</sequence>
<reference evidence="3" key="1">
    <citation type="submission" date="2021-02" db="EMBL/GenBank/DDBJ databases">
        <title>Genome-Resolved Metagenomics of a Microbial Community Performing Photosynthetic Biological Nutrient Removal.</title>
        <authorList>
            <person name="Mcdaniel E.A."/>
        </authorList>
    </citation>
    <scope>NUCLEOTIDE SEQUENCE</scope>
    <source>
        <strain evidence="3">UWPOB_OBS1</strain>
    </source>
</reference>
<evidence type="ECO:0000313" key="4">
    <source>
        <dbReference type="Proteomes" id="UP000664277"/>
    </source>
</evidence>
<organism evidence="3 4">
    <name type="scientific">Candidatus Obscuribacter phosphatis</name>
    <dbReference type="NCBI Taxonomy" id="1906157"/>
    <lineage>
        <taxon>Bacteria</taxon>
        <taxon>Bacillati</taxon>
        <taxon>Candidatus Melainabacteria</taxon>
        <taxon>Candidatus Obscuribacterales</taxon>
        <taxon>Candidatus Obscuribacteraceae</taxon>
        <taxon>Candidatus Obscuribacter</taxon>
    </lineage>
</organism>
<proteinExistence type="predicted"/>
<dbReference type="Proteomes" id="UP000664277">
    <property type="component" value="Unassembled WGS sequence"/>
</dbReference>
<dbReference type="AlphaFoldDB" id="A0A8J7TMK3"/>
<dbReference type="InterPro" id="IPR036388">
    <property type="entry name" value="WH-like_DNA-bd_sf"/>
</dbReference>
<dbReference type="InterPro" id="IPR041614">
    <property type="entry name" value="DprA_WH"/>
</dbReference>